<evidence type="ECO:0000256" key="1">
    <source>
        <dbReference type="SAM" id="MobiDB-lite"/>
    </source>
</evidence>
<evidence type="ECO:0000313" key="2">
    <source>
        <dbReference type="EMBL" id="QCE06044.1"/>
    </source>
</evidence>
<dbReference type="EMBL" id="CP039353">
    <property type="protein sequence ID" value="QCE06044.1"/>
    <property type="molecule type" value="Genomic_DNA"/>
</dbReference>
<dbReference type="AlphaFoldDB" id="A0A4D6MZE7"/>
<keyword evidence="3" id="KW-1185">Reference proteome</keyword>
<proteinExistence type="predicted"/>
<reference evidence="2 3" key="1">
    <citation type="submission" date="2019-04" db="EMBL/GenBank/DDBJ databases">
        <title>An improved genome assembly and genetic linkage map for asparagus bean, Vigna unguiculata ssp. sesquipedialis.</title>
        <authorList>
            <person name="Xia Q."/>
            <person name="Zhang R."/>
            <person name="Dong Y."/>
        </authorList>
    </citation>
    <scope>NUCLEOTIDE SEQUENCE [LARGE SCALE GENOMIC DNA]</scope>
    <source>
        <tissue evidence="2">Leaf</tissue>
    </source>
</reference>
<name>A0A4D6MZE7_VIGUN</name>
<dbReference type="Proteomes" id="UP000501690">
    <property type="component" value="Linkage Group LG9"/>
</dbReference>
<feature type="region of interest" description="Disordered" evidence="1">
    <location>
        <begin position="1"/>
        <end position="31"/>
    </location>
</feature>
<protein>
    <submittedName>
        <fullName evidence="2">Uncharacterized protein</fullName>
    </submittedName>
</protein>
<sequence length="150" mass="15898">MMLSPSPHTCIKKQQIPKRHQSNGGGLGRDGHKVAKARGLVVVVLADPITVAGTVVTRCSVYGTFLSRGRGESRFGDEWAPTWMPTMAGTINVVSGKQGFAAVKGSGVVMWSHAGRRSKKIGDLRGLFSSAIPSVVTIAGGVISRQRWSV</sequence>
<evidence type="ECO:0000313" key="3">
    <source>
        <dbReference type="Proteomes" id="UP000501690"/>
    </source>
</evidence>
<accession>A0A4D6MZE7</accession>
<gene>
    <name evidence="2" type="ORF">DEO72_LG9g1053</name>
</gene>
<organism evidence="2 3">
    <name type="scientific">Vigna unguiculata</name>
    <name type="common">Cowpea</name>
    <dbReference type="NCBI Taxonomy" id="3917"/>
    <lineage>
        <taxon>Eukaryota</taxon>
        <taxon>Viridiplantae</taxon>
        <taxon>Streptophyta</taxon>
        <taxon>Embryophyta</taxon>
        <taxon>Tracheophyta</taxon>
        <taxon>Spermatophyta</taxon>
        <taxon>Magnoliopsida</taxon>
        <taxon>eudicotyledons</taxon>
        <taxon>Gunneridae</taxon>
        <taxon>Pentapetalae</taxon>
        <taxon>rosids</taxon>
        <taxon>fabids</taxon>
        <taxon>Fabales</taxon>
        <taxon>Fabaceae</taxon>
        <taxon>Papilionoideae</taxon>
        <taxon>50 kb inversion clade</taxon>
        <taxon>NPAAA clade</taxon>
        <taxon>indigoferoid/millettioid clade</taxon>
        <taxon>Phaseoleae</taxon>
        <taxon>Vigna</taxon>
    </lineage>
</organism>